<feature type="domain" description="Glycosyl transferase family 1" evidence="1">
    <location>
        <begin position="196"/>
        <end position="359"/>
    </location>
</feature>
<proteinExistence type="predicted"/>
<dbReference type="GO" id="GO:0016757">
    <property type="term" value="F:glycosyltransferase activity"/>
    <property type="evidence" value="ECO:0007669"/>
    <property type="project" value="InterPro"/>
</dbReference>
<name>A0A117M741_UNCT6</name>
<dbReference type="Pfam" id="PF00534">
    <property type="entry name" value="Glycos_transf_1"/>
    <property type="match status" value="1"/>
</dbReference>
<evidence type="ECO:0000259" key="1">
    <source>
        <dbReference type="Pfam" id="PF00534"/>
    </source>
</evidence>
<dbReference type="AlphaFoldDB" id="A0A117M741"/>
<dbReference type="EMBL" id="LGGX01000001">
    <property type="protein sequence ID" value="KUK88001.1"/>
    <property type="molecule type" value="Genomic_DNA"/>
</dbReference>
<protein>
    <recommendedName>
        <fullName evidence="1">Glycosyl transferase family 1 domain-containing protein</fullName>
    </recommendedName>
</protein>
<comment type="caution">
    <text evidence="2">The sequence shown here is derived from an EMBL/GenBank/DDBJ whole genome shotgun (WGS) entry which is preliminary data.</text>
</comment>
<sequence>MRNLIYLGFYSTSDDKKNRNHSLAAVNKMNYISNVFKNLDFFVTILSPSWTNKEDEFSFFKSEKIILSKGLQVIYAPSFNLKIKNKFKPYLFKILLSFFWTVIYLIKNKDINFVIVYHQPMLIIPLLISKKIKHFKLILEVEEIYSDVWKERKLFIKLEKMLLQLADGYILSTHTLVDKINSNKPYIVSYGELKHNKQIVKKYKDKIHLVFAGTFDPLKGVIESINTARYLDNNYHLHIIGFGNQKETENVLNLINETNKNSSCKVTYDGCLKGDDYIEFIQKCHIGLSTISKRKIFIDSVFPSKILSYLCNNLYVVSGDLKSVLESPFSHFIKFYYEDNPESIAKAIREVKIDENYDKFVEQELKKIDEKFKNRISKFI</sequence>
<dbReference type="PATRIC" id="fig|1635277.3.peg.7"/>
<dbReference type="InterPro" id="IPR001296">
    <property type="entry name" value="Glyco_trans_1"/>
</dbReference>
<organism evidence="2 3">
    <name type="scientific">candidate division TA06 bacterium 34_109</name>
    <dbReference type="NCBI Taxonomy" id="1635277"/>
    <lineage>
        <taxon>Bacteria</taxon>
        <taxon>Bacteria division TA06</taxon>
    </lineage>
</organism>
<reference evidence="3" key="1">
    <citation type="journal article" date="2015" name="MBio">
        <title>Genome-Resolved Metagenomic Analysis Reveals Roles for Candidate Phyla and Other Microbial Community Members in Biogeochemical Transformations in Oil Reservoirs.</title>
        <authorList>
            <person name="Hu P."/>
            <person name="Tom L."/>
            <person name="Singh A."/>
            <person name="Thomas B.C."/>
            <person name="Baker B.J."/>
            <person name="Piceno Y.M."/>
            <person name="Andersen G.L."/>
            <person name="Banfield J.F."/>
        </authorList>
    </citation>
    <scope>NUCLEOTIDE SEQUENCE [LARGE SCALE GENOMIC DNA]</scope>
</reference>
<dbReference type="Gene3D" id="3.40.50.2000">
    <property type="entry name" value="Glycogen Phosphorylase B"/>
    <property type="match status" value="2"/>
</dbReference>
<gene>
    <name evidence="2" type="ORF">XE03_0007</name>
</gene>
<evidence type="ECO:0000313" key="3">
    <source>
        <dbReference type="Proteomes" id="UP000053467"/>
    </source>
</evidence>
<dbReference type="Proteomes" id="UP000053467">
    <property type="component" value="Unassembled WGS sequence"/>
</dbReference>
<accession>A0A117M741</accession>
<evidence type="ECO:0000313" key="2">
    <source>
        <dbReference type="EMBL" id="KUK88001.1"/>
    </source>
</evidence>
<dbReference type="SUPFAM" id="SSF53756">
    <property type="entry name" value="UDP-Glycosyltransferase/glycogen phosphorylase"/>
    <property type="match status" value="1"/>
</dbReference>